<keyword evidence="2" id="KW-1185">Reference proteome</keyword>
<evidence type="ECO:0000313" key="2">
    <source>
        <dbReference type="Proteomes" id="UP001157502"/>
    </source>
</evidence>
<dbReference type="EMBL" id="CM055735">
    <property type="protein sequence ID" value="KAJ8008182.1"/>
    <property type="molecule type" value="Genomic_DNA"/>
</dbReference>
<comment type="caution">
    <text evidence="1">The sequence shown here is derived from an EMBL/GenBank/DDBJ whole genome shotgun (WGS) entry which is preliminary data.</text>
</comment>
<organism evidence="1 2">
    <name type="scientific">Dallia pectoralis</name>
    <name type="common">Alaska blackfish</name>
    <dbReference type="NCBI Taxonomy" id="75939"/>
    <lineage>
        <taxon>Eukaryota</taxon>
        <taxon>Metazoa</taxon>
        <taxon>Chordata</taxon>
        <taxon>Craniata</taxon>
        <taxon>Vertebrata</taxon>
        <taxon>Euteleostomi</taxon>
        <taxon>Actinopterygii</taxon>
        <taxon>Neopterygii</taxon>
        <taxon>Teleostei</taxon>
        <taxon>Protacanthopterygii</taxon>
        <taxon>Esociformes</taxon>
        <taxon>Umbridae</taxon>
        <taxon>Dallia</taxon>
    </lineage>
</organism>
<protein>
    <submittedName>
        <fullName evidence="1">Uncharacterized protein</fullName>
    </submittedName>
</protein>
<accession>A0ACC2GX61</accession>
<evidence type="ECO:0000313" key="1">
    <source>
        <dbReference type="EMBL" id="KAJ8008182.1"/>
    </source>
</evidence>
<gene>
    <name evidence="1" type="ORF">DPEC_G00102110</name>
</gene>
<name>A0ACC2GX61_DALPE</name>
<dbReference type="Proteomes" id="UP001157502">
    <property type="component" value="Chromosome 8"/>
</dbReference>
<reference evidence="1" key="1">
    <citation type="submission" date="2021-05" db="EMBL/GenBank/DDBJ databases">
        <authorList>
            <person name="Pan Q."/>
            <person name="Jouanno E."/>
            <person name="Zahm M."/>
            <person name="Klopp C."/>
            <person name="Cabau C."/>
            <person name="Louis A."/>
            <person name="Berthelot C."/>
            <person name="Parey E."/>
            <person name="Roest Crollius H."/>
            <person name="Montfort J."/>
            <person name="Robinson-Rechavi M."/>
            <person name="Bouchez O."/>
            <person name="Lampietro C."/>
            <person name="Lopez Roques C."/>
            <person name="Donnadieu C."/>
            <person name="Postlethwait J."/>
            <person name="Bobe J."/>
            <person name="Dillon D."/>
            <person name="Chandos A."/>
            <person name="von Hippel F."/>
            <person name="Guiguen Y."/>
        </authorList>
    </citation>
    <scope>NUCLEOTIDE SEQUENCE</scope>
    <source>
        <strain evidence="1">YG-Jan2019</strain>
    </source>
</reference>
<sequence>MDAARKILPVARPRGRSSGPYVHPRDPNSLPPPSRPARQRGPLGQVIAQYLGQHQPLTAQALQAKLIKVIKPSMKLELAQIVDDYENSVSVQVDQDPQSSASVRSTPARAAPARERRCMKNVVAWSQGIIRQLDETHRCLFPAILTYRLSFGLRW</sequence>
<proteinExistence type="predicted"/>